<proteinExistence type="predicted"/>
<dbReference type="KEGG" id="abac:LuPra_01209"/>
<feature type="domain" description="Inosine/uridine-preferring nucleoside hydrolase" evidence="4">
    <location>
        <begin position="38"/>
        <end position="280"/>
    </location>
</feature>
<dbReference type="Proteomes" id="UP000076079">
    <property type="component" value="Chromosome"/>
</dbReference>
<feature type="region of interest" description="Disordered" evidence="3">
    <location>
        <begin position="151"/>
        <end position="173"/>
    </location>
</feature>
<accession>A0A143PHL9</accession>
<dbReference type="InterPro" id="IPR023186">
    <property type="entry name" value="IUNH"/>
</dbReference>
<evidence type="ECO:0000259" key="4">
    <source>
        <dbReference type="Pfam" id="PF01156"/>
    </source>
</evidence>
<dbReference type="AlphaFoldDB" id="A0A143PHL9"/>
<dbReference type="GO" id="GO:0008477">
    <property type="term" value="F:purine nucleosidase activity"/>
    <property type="evidence" value="ECO:0007669"/>
    <property type="project" value="TreeGrafter"/>
</dbReference>
<protein>
    <submittedName>
        <fullName evidence="5">Pyrimidine-specific ribonucleoside hydrolase RihA</fullName>
        <ecNumber evidence="5">3.2.-.-</ecNumber>
    </submittedName>
</protein>
<keyword evidence="6" id="KW-1185">Reference proteome</keyword>
<dbReference type="PATRIC" id="fig|1813736.3.peg.1253"/>
<keyword evidence="1 5" id="KW-0378">Hydrolase</keyword>
<dbReference type="PANTHER" id="PTHR12304">
    <property type="entry name" value="INOSINE-URIDINE PREFERRING NUCLEOSIDE HYDROLASE"/>
    <property type="match status" value="1"/>
</dbReference>
<dbReference type="EC" id="3.2.-.-" evidence="5"/>
<evidence type="ECO:0000256" key="3">
    <source>
        <dbReference type="SAM" id="MobiDB-lite"/>
    </source>
</evidence>
<dbReference type="SUPFAM" id="SSF53590">
    <property type="entry name" value="Nucleoside hydrolase"/>
    <property type="match status" value="1"/>
</dbReference>
<dbReference type="PANTHER" id="PTHR12304:SF4">
    <property type="entry name" value="URIDINE NUCLEOSIDASE"/>
    <property type="match status" value="1"/>
</dbReference>
<dbReference type="EMBL" id="CP015136">
    <property type="protein sequence ID" value="AMY08021.1"/>
    <property type="molecule type" value="Genomic_DNA"/>
</dbReference>
<evidence type="ECO:0000313" key="5">
    <source>
        <dbReference type="EMBL" id="AMY08021.1"/>
    </source>
</evidence>
<dbReference type="InterPro" id="IPR036452">
    <property type="entry name" value="Ribo_hydro-like"/>
</dbReference>
<reference evidence="6" key="2">
    <citation type="submission" date="2016-04" db="EMBL/GenBank/DDBJ databases">
        <title>First Complete Genome Sequence of a Subdivision 6 Acidobacterium.</title>
        <authorList>
            <person name="Huang S."/>
            <person name="Vieira S."/>
            <person name="Bunk B."/>
            <person name="Riedel T."/>
            <person name="Sproeer C."/>
            <person name="Overmann J."/>
        </authorList>
    </citation>
    <scope>NUCLEOTIDE SEQUENCE [LARGE SCALE GENOMIC DNA]</scope>
    <source>
        <strain evidence="6">DSM 100886 HEG_-6_39</strain>
    </source>
</reference>
<dbReference type="GO" id="GO:0005829">
    <property type="term" value="C:cytosol"/>
    <property type="evidence" value="ECO:0007669"/>
    <property type="project" value="TreeGrafter"/>
</dbReference>
<evidence type="ECO:0000313" key="6">
    <source>
        <dbReference type="Proteomes" id="UP000076079"/>
    </source>
</evidence>
<evidence type="ECO:0000256" key="1">
    <source>
        <dbReference type="ARBA" id="ARBA00022801"/>
    </source>
</evidence>
<keyword evidence="2 5" id="KW-0326">Glycosidase</keyword>
<evidence type="ECO:0000256" key="2">
    <source>
        <dbReference type="ARBA" id="ARBA00023295"/>
    </source>
</evidence>
<gene>
    <name evidence="5" type="primary">rihA</name>
    <name evidence="5" type="ORF">LuPra_01209</name>
</gene>
<dbReference type="Pfam" id="PF01156">
    <property type="entry name" value="IU_nuc_hydro"/>
    <property type="match status" value="1"/>
</dbReference>
<dbReference type="GO" id="GO:0006152">
    <property type="term" value="P:purine nucleoside catabolic process"/>
    <property type="evidence" value="ECO:0007669"/>
    <property type="project" value="TreeGrafter"/>
</dbReference>
<sequence>MIVTAAACRSSDAPPDDGRIATWLDISPAIGDPPRNPGDALALLQAYGSGRLGVRGVSVTFGNVPLERGLPAAQELLKRLDSGLLRAWRGASAPDERAAPTEATELLQEALGKEPLTIVATGPMTTVASVLLRHPAMASRIQRVILVAGTSVDSNPPGPRSESGPYLATTPGGAGISARDANVEADAPSLQVLLDSPVALTVVSPSLATGIGLDAADLDRLDEGHGPIKLITPPARAWLQAVRGVDDATAFAVPAMLAVDVAAHPGDVRCEAAVASVATPQPHGPRLLIASSTEGRRVTWCHTADPGAKARIIADVLRVRQLPR</sequence>
<organism evidence="5 6">
    <name type="scientific">Luteitalea pratensis</name>
    <dbReference type="NCBI Taxonomy" id="1855912"/>
    <lineage>
        <taxon>Bacteria</taxon>
        <taxon>Pseudomonadati</taxon>
        <taxon>Acidobacteriota</taxon>
        <taxon>Vicinamibacteria</taxon>
        <taxon>Vicinamibacterales</taxon>
        <taxon>Vicinamibacteraceae</taxon>
        <taxon>Luteitalea</taxon>
    </lineage>
</organism>
<name>A0A143PHL9_LUTPR</name>
<dbReference type="Gene3D" id="3.90.245.10">
    <property type="entry name" value="Ribonucleoside hydrolase-like"/>
    <property type="match status" value="1"/>
</dbReference>
<dbReference type="STRING" id="1855912.LuPra_01209"/>
<dbReference type="InterPro" id="IPR001910">
    <property type="entry name" value="Inosine/uridine_hydrolase_dom"/>
</dbReference>
<reference evidence="5 6" key="1">
    <citation type="journal article" date="2016" name="Genome Announc.">
        <title>First Complete Genome Sequence of a Subdivision 6 Acidobacterium Strain.</title>
        <authorList>
            <person name="Huang S."/>
            <person name="Vieira S."/>
            <person name="Bunk B."/>
            <person name="Riedel T."/>
            <person name="Sproer C."/>
            <person name="Overmann J."/>
        </authorList>
    </citation>
    <scope>NUCLEOTIDE SEQUENCE [LARGE SCALE GENOMIC DNA]</scope>
    <source>
        <strain evidence="6">DSM 100886 HEG_-6_39</strain>
    </source>
</reference>